<feature type="compositionally biased region" description="Low complexity" evidence="1">
    <location>
        <begin position="143"/>
        <end position="153"/>
    </location>
</feature>
<feature type="chain" id="PRO_5043776574" evidence="2">
    <location>
        <begin position="23"/>
        <end position="153"/>
    </location>
</feature>
<dbReference type="AlphaFoldDB" id="A0AAV9L7D7"/>
<organism evidence="3 4">
    <name type="scientific">Solanum pinnatisectum</name>
    <name type="common">tansyleaf nightshade</name>
    <dbReference type="NCBI Taxonomy" id="50273"/>
    <lineage>
        <taxon>Eukaryota</taxon>
        <taxon>Viridiplantae</taxon>
        <taxon>Streptophyta</taxon>
        <taxon>Embryophyta</taxon>
        <taxon>Tracheophyta</taxon>
        <taxon>Spermatophyta</taxon>
        <taxon>Magnoliopsida</taxon>
        <taxon>eudicotyledons</taxon>
        <taxon>Gunneridae</taxon>
        <taxon>Pentapetalae</taxon>
        <taxon>asterids</taxon>
        <taxon>lamiids</taxon>
        <taxon>Solanales</taxon>
        <taxon>Solanaceae</taxon>
        <taxon>Solanoideae</taxon>
        <taxon>Solaneae</taxon>
        <taxon>Solanum</taxon>
    </lineage>
</organism>
<gene>
    <name evidence="3" type="ORF">R3W88_011028</name>
</gene>
<evidence type="ECO:0000313" key="3">
    <source>
        <dbReference type="EMBL" id="KAK4720795.1"/>
    </source>
</evidence>
<keyword evidence="4" id="KW-1185">Reference proteome</keyword>
<dbReference type="Proteomes" id="UP001311915">
    <property type="component" value="Unassembled WGS sequence"/>
</dbReference>
<dbReference type="EMBL" id="JAWPEI010000007">
    <property type="protein sequence ID" value="KAK4720795.1"/>
    <property type="molecule type" value="Genomic_DNA"/>
</dbReference>
<accession>A0AAV9L7D7</accession>
<evidence type="ECO:0000313" key="4">
    <source>
        <dbReference type="Proteomes" id="UP001311915"/>
    </source>
</evidence>
<evidence type="ECO:0000256" key="2">
    <source>
        <dbReference type="SAM" id="SignalP"/>
    </source>
</evidence>
<feature type="signal peptide" evidence="2">
    <location>
        <begin position="1"/>
        <end position="22"/>
    </location>
</feature>
<feature type="region of interest" description="Disordered" evidence="1">
    <location>
        <begin position="52"/>
        <end position="153"/>
    </location>
</feature>
<feature type="compositionally biased region" description="Pro residues" evidence="1">
    <location>
        <begin position="81"/>
        <end position="142"/>
    </location>
</feature>
<evidence type="ECO:0000256" key="1">
    <source>
        <dbReference type="SAM" id="MobiDB-lite"/>
    </source>
</evidence>
<comment type="caution">
    <text evidence="3">The sequence shown here is derived from an EMBL/GenBank/DDBJ whole genome shotgun (WGS) entry which is preliminary data.</text>
</comment>
<name>A0AAV9L7D7_9SOLN</name>
<keyword evidence="2" id="KW-0732">Signal</keyword>
<proteinExistence type="predicted"/>
<reference evidence="3 4" key="1">
    <citation type="submission" date="2023-10" db="EMBL/GenBank/DDBJ databases">
        <title>Genome-Wide Identification Analysis in wild type Solanum Pinnatisectum Reveals Some Genes Defensing Phytophthora Infestans.</title>
        <authorList>
            <person name="Sun C."/>
        </authorList>
    </citation>
    <scope>NUCLEOTIDE SEQUENCE [LARGE SCALE GENOMIC DNA]</scope>
    <source>
        <strain evidence="3">LQN</strain>
        <tissue evidence="3">Leaf</tissue>
    </source>
</reference>
<sequence length="153" mass="16409">MRHAYIISCLLVFLLIHELVMVNYKCSNLVEALRSIHQFSYNVAGEVDGLDRNMGGRTAPPPPPTHNLGSHWRRRYVPLEPLRPPPPPPPTLALVLSPPPSLSPPSPVSSPLSSPPPPPLALALVSPPPPLSPVLPPPPLELAPPFSSSSQPP</sequence>
<protein>
    <submittedName>
        <fullName evidence="3">Uncharacterized protein</fullName>
    </submittedName>
</protein>